<sequence>MTDFNYPPTHLTTSKPSFSIAQISDLHLSGQIGHAPSYQRFLQVLSLAIDDKPDLLLLTGDLVNDGNSSAYDWLFEQLYATHLPFVCIAGNHDVTHEIGTGLPFAERQHIPITPDDRLCDCHSMDIRVGDCLWRVLLLNSAVNGETHGSLPHASLDWLDNELYHHPHPTLIALHHHPVLMRSAWMDAYILDNKEEFWQVLLKHPHAHTVLCGHVHQAHDIRPFAHHPVRLLTCPSTDRQFAPFCDEFTLDDAPAGYRMIQLSNTATLSSYIKNVQNRQPIFPI</sequence>
<gene>
    <name evidence="6" type="ORF">B0680_01590</name>
</gene>
<evidence type="ECO:0000256" key="3">
    <source>
        <dbReference type="ARBA" id="ARBA00023004"/>
    </source>
</evidence>
<dbReference type="InterPro" id="IPR004843">
    <property type="entry name" value="Calcineurin-like_PHP"/>
</dbReference>
<proteinExistence type="inferred from homology"/>
<organism evidence="6 7">
    <name type="scientific">Moraxella pluranimalium</name>
    <dbReference type="NCBI Taxonomy" id="470453"/>
    <lineage>
        <taxon>Bacteria</taxon>
        <taxon>Pseudomonadati</taxon>
        <taxon>Pseudomonadota</taxon>
        <taxon>Gammaproteobacteria</taxon>
        <taxon>Moraxellales</taxon>
        <taxon>Moraxellaceae</taxon>
        <taxon>Moraxella</taxon>
    </lineage>
</organism>
<dbReference type="Proteomes" id="UP000189800">
    <property type="component" value="Unassembled WGS sequence"/>
</dbReference>
<evidence type="ECO:0000256" key="4">
    <source>
        <dbReference type="ARBA" id="ARBA00025742"/>
    </source>
</evidence>
<keyword evidence="1" id="KW-0479">Metal-binding</keyword>
<evidence type="ECO:0000313" key="6">
    <source>
        <dbReference type="EMBL" id="OOS25552.1"/>
    </source>
</evidence>
<dbReference type="STRING" id="470453.B0680_01590"/>
<dbReference type="Gene3D" id="3.60.21.10">
    <property type="match status" value="1"/>
</dbReference>
<keyword evidence="3" id="KW-0408">Iron</keyword>
<dbReference type="GO" id="GO:0046872">
    <property type="term" value="F:metal ion binding"/>
    <property type="evidence" value="ECO:0007669"/>
    <property type="project" value="UniProtKB-KW"/>
</dbReference>
<dbReference type="PANTHER" id="PTHR42988">
    <property type="entry name" value="PHOSPHOHYDROLASE"/>
    <property type="match status" value="1"/>
</dbReference>
<protein>
    <submittedName>
        <fullName evidence="6">3',5'-cyclic-nucleotide phosphodiesterase</fullName>
    </submittedName>
</protein>
<dbReference type="PANTHER" id="PTHR42988:SF2">
    <property type="entry name" value="CYCLIC NUCLEOTIDE PHOSPHODIESTERASE CBUA0032-RELATED"/>
    <property type="match status" value="1"/>
</dbReference>
<evidence type="ECO:0000256" key="1">
    <source>
        <dbReference type="ARBA" id="ARBA00022723"/>
    </source>
</evidence>
<dbReference type="RefSeq" id="WP_078253541.1">
    <property type="nucleotide sequence ID" value="NZ_MUYU01000006.1"/>
</dbReference>
<evidence type="ECO:0000313" key="7">
    <source>
        <dbReference type="Proteomes" id="UP000189800"/>
    </source>
</evidence>
<name>A0A1T0CT87_9GAMM</name>
<dbReference type="InterPro" id="IPR029052">
    <property type="entry name" value="Metallo-depent_PP-like"/>
</dbReference>
<reference evidence="6 7" key="1">
    <citation type="submission" date="2017-02" db="EMBL/GenBank/DDBJ databases">
        <title>Draft genome sequence of Moraxella pluranimalium CCUG 54913T type strain.</title>
        <authorList>
            <person name="Salva-Serra F."/>
            <person name="Engstrom-Jakobsson H."/>
            <person name="Thorell K."/>
            <person name="Jaen-Luchoro D."/>
            <person name="Gonzales-Siles L."/>
            <person name="Karlsson R."/>
            <person name="Yazdan S."/>
            <person name="Boulund F."/>
            <person name="Johnning A."/>
            <person name="Engstrand L."/>
            <person name="Kristiansson E."/>
            <person name="Moore E."/>
        </authorList>
    </citation>
    <scope>NUCLEOTIDE SEQUENCE [LARGE SCALE GENOMIC DNA]</scope>
    <source>
        <strain evidence="6 7">CCUG 54913</strain>
    </source>
</reference>
<dbReference type="EMBL" id="MUYU01000006">
    <property type="protein sequence ID" value="OOS25552.1"/>
    <property type="molecule type" value="Genomic_DNA"/>
</dbReference>
<keyword evidence="2" id="KW-0378">Hydrolase</keyword>
<feature type="domain" description="Calcineurin-like phosphoesterase" evidence="5">
    <location>
        <begin position="19"/>
        <end position="216"/>
    </location>
</feature>
<dbReference type="Pfam" id="PF00149">
    <property type="entry name" value="Metallophos"/>
    <property type="match status" value="1"/>
</dbReference>
<keyword evidence="7" id="KW-1185">Reference proteome</keyword>
<dbReference type="InterPro" id="IPR050884">
    <property type="entry name" value="CNP_phosphodiesterase-III"/>
</dbReference>
<dbReference type="AlphaFoldDB" id="A0A1T0CT87"/>
<comment type="caution">
    <text evidence="6">The sequence shown here is derived from an EMBL/GenBank/DDBJ whole genome shotgun (WGS) entry which is preliminary data.</text>
</comment>
<dbReference type="GO" id="GO:0016787">
    <property type="term" value="F:hydrolase activity"/>
    <property type="evidence" value="ECO:0007669"/>
    <property type="project" value="UniProtKB-KW"/>
</dbReference>
<evidence type="ECO:0000259" key="5">
    <source>
        <dbReference type="Pfam" id="PF00149"/>
    </source>
</evidence>
<accession>A0A1T0CT87</accession>
<comment type="similarity">
    <text evidence="4">Belongs to the cyclic nucleotide phosphodiesterase class-III family.</text>
</comment>
<evidence type="ECO:0000256" key="2">
    <source>
        <dbReference type="ARBA" id="ARBA00022801"/>
    </source>
</evidence>
<dbReference type="OrthoDB" id="9784378at2"/>
<dbReference type="SUPFAM" id="SSF56300">
    <property type="entry name" value="Metallo-dependent phosphatases"/>
    <property type="match status" value="1"/>
</dbReference>